<proteinExistence type="predicted"/>
<dbReference type="Proteomes" id="UP001597185">
    <property type="component" value="Unassembled WGS sequence"/>
</dbReference>
<feature type="domain" description="MOFRL" evidence="1">
    <location>
        <begin position="103"/>
        <end position="204"/>
    </location>
</feature>
<dbReference type="InterPro" id="IPR039760">
    <property type="entry name" value="MOFRL_protein"/>
</dbReference>
<accession>A0ABD6C229</accession>
<gene>
    <name evidence="2" type="ORF">ACFR9T_10490</name>
</gene>
<reference evidence="2 3" key="1">
    <citation type="journal article" date="2019" name="Int. J. Syst. Evol. Microbiol.">
        <title>The Global Catalogue of Microorganisms (GCM) 10K type strain sequencing project: providing services to taxonomists for standard genome sequencing and annotation.</title>
        <authorList>
            <consortium name="The Broad Institute Genomics Platform"/>
            <consortium name="The Broad Institute Genome Sequencing Center for Infectious Disease"/>
            <person name="Wu L."/>
            <person name="Ma J."/>
        </authorList>
    </citation>
    <scope>NUCLEOTIDE SEQUENCE [LARGE SCALE GENOMIC DNA]</scope>
    <source>
        <strain evidence="2 3">CGMCC 1.12689</strain>
    </source>
</reference>
<dbReference type="PANTHER" id="PTHR12227">
    <property type="entry name" value="GLYCERATE KINASE"/>
    <property type="match status" value="1"/>
</dbReference>
<protein>
    <submittedName>
        <fullName evidence="2">MOFRL family protein</fullName>
    </submittedName>
</protein>
<dbReference type="RefSeq" id="WP_256419478.1">
    <property type="nucleotide sequence ID" value="NZ_JANHDL010000022.1"/>
</dbReference>
<dbReference type="SUPFAM" id="SSF82544">
    <property type="entry name" value="GckA/TtuD-like"/>
    <property type="match status" value="1"/>
</dbReference>
<comment type="caution">
    <text evidence="2">The sequence shown here is derived from an EMBL/GenBank/DDBJ whole genome shotgun (WGS) entry which is preliminary data.</text>
</comment>
<keyword evidence="3" id="KW-1185">Reference proteome</keyword>
<evidence type="ECO:0000259" key="1">
    <source>
        <dbReference type="Pfam" id="PF05161"/>
    </source>
</evidence>
<dbReference type="Pfam" id="PF05161">
    <property type="entry name" value="MOFRL"/>
    <property type="match status" value="1"/>
</dbReference>
<organism evidence="2 3">
    <name type="scientific">Halorubrum laminariae</name>
    <dbReference type="NCBI Taxonomy" id="1433523"/>
    <lineage>
        <taxon>Archaea</taxon>
        <taxon>Methanobacteriati</taxon>
        <taxon>Methanobacteriota</taxon>
        <taxon>Stenosarchaea group</taxon>
        <taxon>Halobacteria</taxon>
        <taxon>Halobacteriales</taxon>
        <taxon>Haloferacaceae</taxon>
        <taxon>Halorubrum</taxon>
    </lineage>
</organism>
<dbReference type="EMBL" id="JBHUDB010000007">
    <property type="protein sequence ID" value="MFD1571010.1"/>
    <property type="molecule type" value="Genomic_DNA"/>
</dbReference>
<sequence>MAIQHSQYNVDAPSSVITYLEARHGKESRTGERSDPTANVSVHVLADGYTALSVAAKVCADAGYEPLILSRSIRGEVRDAAKTHVAVAEEVCWTGNPVVPPAVVLSGGETTVTVSGDGTGGLNLEFALSAATELPLGVILGAVDTDGIDGATDAVGALVTSETVSGDIGAKAASTALDRNDVYPYLKDRDALLRSGITGTNVNDLRILVIPKTKI</sequence>
<dbReference type="AlphaFoldDB" id="A0ABD6C229"/>
<name>A0ABD6C229_9EURY</name>
<evidence type="ECO:0000313" key="3">
    <source>
        <dbReference type="Proteomes" id="UP001597185"/>
    </source>
</evidence>
<dbReference type="InterPro" id="IPR007835">
    <property type="entry name" value="MOFRL"/>
</dbReference>
<dbReference type="InterPro" id="IPR037035">
    <property type="entry name" value="GK-like_C_sf"/>
</dbReference>
<evidence type="ECO:0000313" key="2">
    <source>
        <dbReference type="EMBL" id="MFD1571010.1"/>
    </source>
</evidence>
<dbReference type="PANTHER" id="PTHR12227:SF0">
    <property type="entry name" value="GLYCERATE KINASE"/>
    <property type="match status" value="1"/>
</dbReference>
<dbReference type="Gene3D" id="3.40.1480.10">
    <property type="entry name" value="MOFRL domain"/>
    <property type="match status" value="1"/>
</dbReference>